<accession>A0AB74TIV3</accession>
<proteinExistence type="predicted"/>
<dbReference type="InterPro" id="IPR036086">
    <property type="entry name" value="ParB/Sulfiredoxin_sf"/>
</dbReference>
<dbReference type="EMBL" id="CP142435">
    <property type="protein sequence ID" value="XBC49625.1"/>
    <property type="molecule type" value="Genomic_DNA"/>
</dbReference>
<dbReference type="AlphaFoldDB" id="A0AB74TIV3"/>
<dbReference type="EMBL" id="CP142433">
    <property type="protein sequence ID" value="XBC46216.1"/>
    <property type="molecule type" value="Genomic_DNA"/>
</dbReference>
<reference evidence="1" key="1">
    <citation type="submission" date="2023-12" db="EMBL/GenBank/DDBJ databases">
        <title>Dolosigranulum savutii sp. nov. isolated from human upper respiratory samples collected in Botswana.</title>
        <authorList>
            <person name="Kelly M.S."/>
        </authorList>
    </citation>
    <scope>NUCLEOTIDE SEQUENCE</scope>
    <source>
        <strain evidence="2">MSK294</strain>
        <strain evidence="1">MSK433</strain>
    </source>
</reference>
<dbReference type="KEGG" id="dst:VUQ06_09105"/>
<organism evidence="1">
    <name type="scientific">Dolosigranulum savutiense</name>
    <dbReference type="NCBI Taxonomy" id="3110288"/>
    <lineage>
        <taxon>Bacteria</taxon>
        <taxon>Bacillati</taxon>
        <taxon>Bacillota</taxon>
        <taxon>Bacilli</taxon>
        <taxon>Lactobacillales</taxon>
        <taxon>Carnobacteriaceae</taxon>
        <taxon>Dolosigranulum</taxon>
    </lineage>
</organism>
<dbReference type="RefSeq" id="WP_347300545.1">
    <property type="nucleotide sequence ID" value="NZ_CP142433.1"/>
</dbReference>
<protein>
    <recommendedName>
        <fullName evidence="3">ParB/Sulfiredoxin domain-containing protein</fullName>
    </recommendedName>
</protein>
<gene>
    <name evidence="2" type="ORF">VUQ06_09105</name>
    <name evidence="1" type="ORF">VUQ08_00970</name>
</gene>
<dbReference type="SUPFAM" id="SSF110849">
    <property type="entry name" value="ParB/Sulfiredoxin"/>
    <property type="match status" value="1"/>
</dbReference>
<evidence type="ECO:0000313" key="1">
    <source>
        <dbReference type="EMBL" id="XBC46216.1"/>
    </source>
</evidence>
<evidence type="ECO:0000313" key="2">
    <source>
        <dbReference type="EMBL" id="XBC49625.1"/>
    </source>
</evidence>
<name>A0AB74TIV3_9LACT</name>
<sequence length="426" mass="49045">MKIDLIKLENEGDIAVTGEKVELPIHVPNLANNLLDVYNIPLKYLYYNNENGRISTQVIQGSGDDSLTAPQDLIDKDKYNEKIAQFIREDNPKALKDTKKSIKRKGQQVYGYVLSDGRIIDGNRRFTALRELEEETQITQVFKAVVLPFDYQAKAHRTQIKKLELAIQMGLEERLPYDPIDLALDIYRTVEIDETMTEKEYSLEANMKVKEVKTKIETIKLIHNFLLFINAPKDAYHIIKGIKLYLPIEELAKKLNKSFPDKGPKYEQTKITAFTMLSKFVAVGGDTVRDMREYSNKIMKSPVNDPFNEAMEDTIDDFRDRLEEEPTVSAGQFKQKLDKCTDEIRGVTEEYTKTILKLNRGENVENFMKEIQNIQEVLADMEHNGGLTGRLKYSDFSASQLKTIHDQLIKIQLSSRQLIGVFDDEF</sequence>
<evidence type="ECO:0008006" key="3">
    <source>
        <dbReference type="Google" id="ProtNLM"/>
    </source>
</evidence>